<dbReference type="EMBL" id="BMKP01000001">
    <property type="protein sequence ID" value="GGE94807.1"/>
    <property type="molecule type" value="Genomic_DNA"/>
</dbReference>
<dbReference type="Pfam" id="PF15638">
    <property type="entry name" value="Tox-MPTase2"/>
    <property type="match status" value="1"/>
</dbReference>
<feature type="domain" description="Tox-MPTase2" evidence="2">
    <location>
        <begin position="276"/>
        <end position="463"/>
    </location>
</feature>
<comment type="caution">
    <text evidence="3">The sequence shown here is derived from an EMBL/GenBank/DDBJ whole genome shotgun (WGS) entry which is preliminary data.</text>
</comment>
<dbReference type="RefSeq" id="WP_163393177.1">
    <property type="nucleotide sequence ID" value="NZ_BMKP01000001.1"/>
</dbReference>
<dbReference type="InterPro" id="IPR028914">
    <property type="entry name" value="Tox-MPTase2_dom"/>
</dbReference>
<organism evidence="3 4">
    <name type="scientific">Flavobacterium limi</name>
    <dbReference type="NCBI Taxonomy" id="2045105"/>
    <lineage>
        <taxon>Bacteria</taxon>
        <taxon>Pseudomonadati</taxon>
        <taxon>Bacteroidota</taxon>
        <taxon>Flavobacteriia</taxon>
        <taxon>Flavobacteriales</taxon>
        <taxon>Flavobacteriaceae</taxon>
        <taxon>Flavobacterium</taxon>
    </lineage>
</organism>
<sequence length="509" mass="54398">MGAYAQYNEGNPCNCGYPGGNGAENVITNPYLLQAYQLQAIVNANNAAAAAQAAAQAAAYSAAEAAAQAAANQAANNANAANLAALNAAAAAALLAQQQYQAQQNQGSGGNGGGTTVTVPSNGTGSNTSTPPVVTYDAIPRVVTPGPIDTTPGSPFFVAIGYNNQSTVTLSQAFMVIREYIDKVIPDLTNGREKFITDLIAKVASGLPADQKENAEAILAIYMQINDPTITTDQMVKIYNDPAPDISYPNVNPSVSITTTTINQSITHSTGPDQIFDTSGKIITGPNHPNTNTNSVKIFKNGKYLTPSQLDNSIGSRYAVLKIAAYYAAKMGVDPGTVFKTNKGDEDSDISAASTALLTIYLNINGGFSKYLDVKSNFISVIIHENFHKEDHEDKDYVETLETHVGVYLKQIRHSTFGMTTPQFKEDVIASLANYIMNMNRDTPQGNYGINTINSIIDNFNTKGANYGYKIDYVRPELGAPYKGKDLQLNVYRPGDPTPYPVPFKPQKI</sequence>
<proteinExistence type="predicted"/>
<protein>
    <recommendedName>
        <fullName evidence="2">Tox-MPTase2 domain-containing protein</fullName>
    </recommendedName>
</protein>
<feature type="compositionally biased region" description="Low complexity" evidence="1">
    <location>
        <begin position="116"/>
        <end position="126"/>
    </location>
</feature>
<name>A0ABQ1TG85_9FLAO</name>
<accession>A0ABQ1TG85</accession>
<evidence type="ECO:0000259" key="2">
    <source>
        <dbReference type="Pfam" id="PF15638"/>
    </source>
</evidence>
<keyword evidence="4" id="KW-1185">Reference proteome</keyword>
<evidence type="ECO:0000313" key="4">
    <source>
        <dbReference type="Proteomes" id="UP000655016"/>
    </source>
</evidence>
<reference evidence="4" key="1">
    <citation type="journal article" date="2019" name="Int. J. Syst. Evol. Microbiol.">
        <title>The Global Catalogue of Microorganisms (GCM) 10K type strain sequencing project: providing services to taxonomists for standard genome sequencing and annotation.</title>
        <authorList>
            <consortium name="The Broad Institute Genomics Platform"/>
            <consortium name="The Broad Institute Genome Sequencing Center for Infectious Disease"/>
            <person name="Wu L."/>
            <person name="Ma J."/>
        </authorList>
    </citation>
    <scope>NUCLEOTIDE SEQUENCE [LARGE SCALE GENOMIC DNA]</scope>
    <source>
        <strain evidence="4">CGMCC 1.16060</strain>
    </source>
</reference>
<feature type="region of interest" description="Disordered" evidence="1">
    <location>
        <begin position="104"/>
        <end position="133"/>
    </location>
</feature>
<evidence type="ECO:0000256" key="1">
    <source>
        <dbReference type="SAM" id="MobiDB-lite"/>
    </source>
</evidence>
<gene>
    <name evidence="3" type="ORF">GCM10011518_00130</name>
</gene>
<evidence type="ECO:0000313" key="3">
    <source>
        <dbReference type="EMBL" id="GGE94807.1"/>
    </source>
</evidence>
<dbReference type="Proteomes" id="UP000655016">
    <property type="component" value="Unassembled WGS sequence"/>
</dbReference>